<dbReference type="PANTHER" id="PTHR18964">
    <property type="entry name" value="ROK (REPRESSOR, ORF, KINASE) FAMILY"/>
    <property type="match status" value="1"/>
</dbReference>
<gene>
    <name evidence="2" type="ORF">JF543_03370</name>
</gene>
<dbReference type="PANTHER" id="PTHR18964:SF173">
    <property type="entry name" value="GLUCOKINASE"/>
    <property type="match status" value="1"/>
</dbReference>
<reference evidence="2" key="1">
    <citation type="submission" date="2020-12" db="EMBL/GenBank/DDBJ databases">
        <title>PHA producing bacteria isolated from mangrove.</title>
        <authorList>
            <person name="Zheng W."/>
            <person name="Yu S."/>
            <person name="Huang Y."/>
        </authorList>
    </citation>
    <scope>NUCLEOTIDE SEQUENCE</scope>
    <source>
        <strain evidence="2">GN8-5</strain>
    </source>
</reference>
<protein>
    <submittedName>
        <fullName evidence="2">ROK family protein</fullName>
    </submittedName>
</protein>
<accession>A0A939ISB2</accession>
<evidence type="ECO:0000313" key="3">
    <source>
        <dbReference type="Proteomes" id="UP000664385"/>
    </source>
</evidence>
<organism evidence="2 3">
    <name type="scientific">Microbacterium esteraromaticum</name>
    <dbReference type="NCBI Taxonomy" id="57043"/>
    <lineage>
        <taxon>Bacteria</taxon>
        <taxon>Bacillati</taxon>
        <taxon>Actinomycetota</taxon>
        <taxon>Actinomycetes</taxon>
        <taxon>Micrococcales</taxon>
        <taxon>Microbacteriaceae</taxon>
        <taxon>Microbacterium</taxon>
    </lineage>
</organism>
<sequence>MTRSWIGIDLGGTKTHIGIAPLDDGGHAPLSLTAERVVPTPRAGGAALCEVIGATIDELMRQTQTDRLIGIGIGGAGVPQADGGFTAAPNLGDTAFDFGSALSSRFEAPVEIDNDANVAALGELVALGDEQASFGYVAVGTGIGMGLILEGRLIRGASLAAGEIGYIPVGADPLDAANHRRGALEEAVAGDVLAARDPGASTVREVFERAAAGVPEAREALDAQARWVAYALATVIAVVDPGAFVLGGGIGSREELRAPIQHWLERLGHPDVPVRISTLGSAGAVLGAIELARRSPSVSMPTGAHQ</sequence>
<comment type="similarity">
    <text evidence="1">Belongs to the ROK (NagC/XylR) family.</text>
</comment>
<dbReference type="AlphaFoldDB" id="A0A939ISB2"/>
<name>A0A939ISB2_9MICO</name>
<evidence type="ECO:0000256" key="1">
    <source>
        <dbReference type="ARBA" id="ARBA00006479"/>
    </source>
</evidence>
<evidence type="ECO:0000313" key="2">
    <source>
        <dbReference type="EMBL" id="MBN8204997.1"/>
    </source>
</evidence>
<comment type="caution">
    <text evidence="2">The sequence shown here is derived from an EMBL/GenBank/DDBJ whole genome shotgun (WGS) entry which is preliminary data.</text>
</comment>
<dbReference type="InterPro" id="IPR000600">
    <property type="entry name" value="ROK"/>
</dbReference>
<dbReference type="Gene3D" id="3.30.420.40">
    <property type="match status" value="2"/>
</dbReference>
<dbReference type="Pfam" id="PF00480">
    <property type="entry name" value="ROK"/>
    <property type="match status" value="1"/>
</dbReference>
<dbReference type="InterPro" id="IPR043129">
    <property type="entry name" value="ATPase_NBD"/>
</dbReference>
<dbReference type="EMBL" id="JAEMWU010000001">
    <property type="protein sequence ID" value="MBN8204997.1"/>
    <property type="molecule type" value="Genomic_DNA"/>
</dbReference>
<dbReference type="SUPFAM" id="SSF53067">
    <property type="entry name" value="Actin-like ATPase domain"/>
    <property type="match status" value="1"/>
</dbReference>
<dbReference type="Proteomes" id="UP000664385">
    <property type="component" value="Unassembled WGS sequence"/>
</dbReference>
<proteinExistence type="inferred from homology"/>
<dbReference type="RefSeq" id="WP_206822742.1">
    <property type="nucleotide sequence ID" value="NZ_JAEMWU010000001.1"/>
</dbReference>